<dbReference type="CDD" id="cd03823">
    <property type="entry name" value="GT4_ExpE7-like"/>
    <property type="match status" value="1"/>
</dbReference>
<feature type="domain" description="Glycosyl transferase family 1" evidence="1">
    <location>
        <begin position="238"/>
        <end position="394"/>
    </location>
</feature>
<reference evidence="3 4" key="1">
    <citation type="submission" date="2015-12" db="EMBL/GenBank/DDBJ databases">
        <title>Intraspecies pangenome expansion in the marine bacterium Alteromonas.</title>
        <authorList>
            <person name="Lopez-Perez M."/>
            <person name="Rodriguez-Valera F."/>
        </authorList>
    </citation>
    <scope>NUCLEOTIDE SEQUENCE [LARGE SCALE GENOMIC DNA]</scope>
    <source>
        <strain evidence="3 4">UM8</strain>
    </source>
</reference>
<gene>
    <name evidence="3" type="ORF">AV942_17420</name>
</gene>
<dbReference type="GO" id="GO:0016757">
    <property type="term" value="F:glycosyltransferase activity"/>
    <property type="evidence" value="ECO:0007669"/>
    <property type="project" value="InterPro"/>
</dbReference>
<dbReference type="RefSeq" id="WP_015068200.1">
    <property type="nucleotide sequence ID" value="NZ_CP013928.1"/>
</dbReference>
<organism evidence="3 4">
    <name type="scientific">Alteromonas mediterranea</name>
    <dbReference type="NCBI Taxonomy" id="314275"/>
    <lineage>
        <taxon>Bacteria</taxon>
        <taxon>Pseudomonadati</taxon>
        <taxon>Pseudomonadota</taxon>
        <taxon>Gammaproteobacteria</taxon>
        <taxon>Alteromonadales</taxon>
        <taxon>Alteromonadaceae</taxon>
        <taxon>Alteromonas/Salinimonas group</taxon>
        <taxon>Alteromonas</taxon>
    </lineage>
</organism>
<dbReference type="Pfam" id="PF00534">
    <property type="entry name" value="Glycos_transf_1"/>
    <property type="match status" value="1"/>
</dbReference>
<proteinExistence type="predicted"/>
<accession>A0AAC8XMU5</accession>
<dbReference type="EMBL" id="CP013928">
    <property type="protein sequence ID" value="AMJ79936.1"/>
    <property type="molecule type" value="Genomic_DNA"/>
</dbReference>
<dbReference type="InterPro" id="IPR001296">
    <property type="entry name" value="Glyco_trans_1"/>
</dbReference>
<dbReference type="InterPro" id="IPR050194">
    <property type="entry name" value="Glycosyltransferase_grp1"/>
</dbReference>
<evidence type="ECO:0000259" key="2">
    <source>
        <dbReference type="Pfam" id="PF13439"/>
    </source>
</evidence>
<dbReference type="PANTHER" id="PTHR45947">
    <property type="entry name" value="SULFOQUINOVOSYL TRANSFERASE SQD2"/>
    <property type="match status" value="1"/>
</dbReference>
<evidence type="ECO:0000313" key="4">
    <source>
        <dbReference type="Proteomes" id="UP000061468"/>
    </source>
</evidence>
<evidence type="ECO:0000313" key="3">
    <source>
        <dbReference type="EMBL" id="AMJ79936.1"/>
    </source>
</evidence>
<dbReference type="Pfam" id="PF13439">
    <property type="entry name" value="Glyco_transf_4"/>
    <property type="match status" value="1"/>
</dbReference>
<dbReference type="Gene3D" id="3.40.50.2000">
    <property type="entry name" value="Glycogen Phosphorylase B"/>
    <property type="match status" value="2"/>
</dbReference>
<name>A0AAC8XMU5_9ALTE</name>
<evidence type="ECO:0000259" key="1">
    <source>
        <dbReference type="Pfam" id="PF00534"/>
    </source>
</evidence>
<dbReference type="PANTHER" id="PTHR45947:SF13">
    <property type="entry name" value="TRANSFERASE"/>
    <property type="match status" value="1"/>
</dbReference>
<sequence>MDKKKILIIAHGHPDVHKGGAELAAYQLFNEYEKLGHTVTFLARSEEAPHGGAAFSVRNKENELLFHTRQDDDFLFSNIRTRYIWSELRDLLKRLQPEVVHFHHFFLMGIETLLEVRKTLPNVKIIFTLHEYLAICNANGLMLKPNTGKLCSKASPRDCHNCFPEKSPADFFMREMYIKRAFSVVDRFVSPSEFLKQRYVDWGIDSSLIEVIENGTPEIEHELSASATTSSSFSKVRLAYFGQINCFKGLDVLLDALQLMDKETRLQFVLNIHGANLEHQPLEFQEKVYSALKRLKGTVFLHGPYENHELPELLTEIDWMVVPSIWYENSPIVIQEAFRSGVPVIASNIGGMREKVVNEVNGLTFSVGKPLSLQSVLTRVSNNPDLLAKCKKGVQKPESITETALQNLALY</sequence>
<keyword evidence="3" id="KW-0808">Transferase</keyword>
<dbReference type="Proteomes" id="UP000061468">
    <property type="component" value="Chromosome"/>
</dbReference>
<dbReference type="InterPro" id="IPR028098">
    <property type="entry name" value="Glyco_trans_4-like_N"/>
</dbReference>
<protein>
    <submittedName>
        <fullName evidence="3">Glycosyl transferase family 1</fullName>
    </submittedName>
</protein>
<dbReference type="SUPFAM" id="SSF53756">
    <property type="entry name" value="UDP-Glycosyltransferase/glycogen phosphorylase"/>
    <property type="match status" value="1"/>
</dbReference>
<feature type="domain" description="Glycosyltransferase subfamily 4-like N-terminal" evidence="2">
    <location>
        <begin position="19"/>
        <end position="215"/>
    </location>
</feature>
<dbReference type="AlphaFoldDB" id="A0AAC8XMU5"/>